<dbReference type="Gene3D" id="3.90.79.10">
    <property type="entry name" value="Nucleoside Triphosphate Pyrophosphohydrolase"/>
    <property type="match status" value="1"/>
</dbReference>
<dbReference type="InterPro" id="IPR015797">
    <property type="entry name" value="NUDIX_hydrolase-like_dom_sf"/>
</dbReference>
<dbReference type="GO" id="GO:0016787">
    <property type="term" value="F:hydrolase activity"/>
    <property type="evidence" value="ECO:0007669"/>
    <property type="project" value="UniProtKB-KW"/>
</dbReference>
<name>A0A1S8NC54_CLOSA</name>
<evidence type="ECO:0000256" key="2">
    <source>
        <dbReference type="ARBA" id="ARBA00022801"/>
    </source>
</evidence>
<proteinExistence type="predicted"/>
<organism evidence="4 5">
    <name type="scientific">Clostridium saccharobutylicum</name>
    <dbReference type="NCBI Taxonomy" id="169679"/>
    <lineage>
        <taxon>Bacteria</taxon>
        <taxon>Bacillati</taxon>
        <taxon>Bacillota</taxon>
        <taxon>Clostridia</taxon>
        <taxon>Eubacteriales</taxon>
        <taxon>Clostridiaceae</taxon>
        <taxon>Clostridium</taxon>
    </lineage>
</organism>
<dbReference type="RefSeq" id="WP_077865231.1">
    <property type="nucleotide sequence ID" value="NZ_LZYZ01000003.1"/>
</dbReference>
<dbReference type="InterPro" id="IPR000086">
    <property type="entry name" value="NUDIX_hydrolase_dom"/>
</dbReference>
<dbReference type="AlphaFoldDB" id="A0A1S8NC54"/>
<comment type="cofactor">
    <cofactor evidence="1">
        <name>Mg(2+)</name>
        <dbReference type="ChEBI" id="CHEBI:18420"/>
    </cofactor>
</comment>
<dbReference type="InterPro" id="IPR020084">
    <property type="entry name" value="NUDIX_hydrolase_CS"/>
</dbReference>
<dbReference type="PROSITE" id="PS00893">
    <property type="entry name" value="NUDIX_BOX"/>
    <property type="match status" value="1"/>
</dbReference>
<reference evidence="4 5" key="1">
    <citation type="submission" date="2016-05" db="EMBL/GenBank/DDBJ databases">
        <title>Microbial solvent formation.</title>
        <authorList>
            <person name="Poehlein A."/>
            <person name="Montoya Solano J.D."/>
            <person name="Flitsch S."/>
            <person name="Krabben P."/>
            <person name="Duerre P."/>
            <person name="Daniel R."/>
        </authorList>
    </citation>
    <scope>NUCLEOTIDE SEQUENCE [LARGE SCALE GENOMIC DNA]</scope>
    <source>
        <strain evidence="4 5">L1-8</strain>
    </source>
</reference>
<dbReference type="PROSITE" id="PS51462">
    <property type="entry name" value="NUDIX"/>
    <property type="match status" value="1"/>
</dbReference>
<evidence type="ECO:0000259" key="3">
    <source>
        <dbReference type="PROSITE" id="PS51462"/>
    </source>
</evidence>
<dbReference type="PANTHER" id="PTHR43046:SF15">
    <property type="entry name" value="MUTT_NUDIX FAMILY PROTEIN"/>
    <property type="match status" value="1"/>
</dbReference>
<dbReference type="CDD" id="cd02883">
    <property type="entry name" value="NUDIX_Hydrolase"/>
    <property type="match status" value="1"/>
</dbReference>
<dbReference type="Proteomes" id="UP000191154">
    <property type="component" value="Unassembled WGS sequence"/>
</dbReference>
<feature type="domain" description="Nudix hydrolase" evidence="3">
    <location>
        <begin position="20"/>
        <end position="158"/>
    </location>
</feature>
<keyword evidence="2 4" id="KW-0378">Hydrolase</keyword>
<comment type="caution">
    <text evidence="4">The sequence shown here is derived from an EMBL/GenBank/DDBJ whole genome shotgun (WGS) entry which is preliminary data.</text>
</comment>
<dbReference type="PANTHER" id="PTHR43046">
    <property type="entry name" value="GDP-MANNOSE MANNOSYL HYDROLASE"/>
    <property type="match status" value="1"/>
</dbReference>
<evidence type="ECO:0000313" key="5">
    <source>
        <dbReference type="Proteomes" id="UP000191154"/>
    </source>
</evidence>
<evidence type="ECO:0000313" key="4">
    <source>
        <dbReference type="EMBL" id="OOM13851.1"/>
    </source>
</evidence>
<dbReference type="STRING" id="169679.CSACC_15710"/>
<dbReference type="Pfam" id="PF00293">
    <property type="entry name" value="NUDIX"/>
    <property type="match status" value="1"/>
</dbReference>
<dbReference type="EMBL" id="LZYZ01000003">
    <property type="protein sequence ID" value="OOM13851.1"/>
    <property type="molecule type" value="Genomic_DNA"/>
</dbReference>
<accession>A0A1S8NC54</accession>
<sequence>MLFNKLIEIDKVSDSIGNVNFREAVRAVIIKDNKILMVHSKNRDYKFPGGGIKKNEDQIEALKREIEEETGYICTKVNDQIGIITEKSKDKYVNNRIFKMISYYYFAEVSDVKKEQKLDAYEAMLEFKPIWIPLEEAINNNETIINSGMEPIANWINRETYALNKINAYINKRNYNKKV</sequence>
<evidence type="ECO:0000256" key="1">
    <source>
        <dbReference type="ARBA" id="ARBA00001946"/>
    </source>
</evidence>
<protein>
    <submittedName>
        <fullName evidence="4">RNA pyrophosphohydrolase</fullName>
    </submittedName>
</protein>
<dbReference type="SUPFAM" id="SSF55811">
    <property type="entry name" value="Nudix"/>
    <property type="match status" value="1"/>
</dbReference>
<gene>
    <name evidence="4" type="primary">rppH</name>
    <name evidence="4" type="ORF">CLOSAC_19370</name>
</gene>